<evidence type="ECO:0000313" key="12">
    <source>
        <dbReference type="Proteomes" id="UP000283509"/>
    </source>
</evidence>
<evidence type="ECO:0000256" key="3">
    <source>
        <dbReference type="ARBA" id="ARBA00022801"/>
    </source>
</evidence>
<comment type="caution">
    <text evidence="11">The sequence shown here is derived from an EMBL/GenBank/DDBJ whole genome shotgun (WGS) entry which is preliminary data.</text>
</comment>
<evidence type="ECO:0000256" key="5">
    <source>
        <dbReference type="ARBA" id="ARBA00023049"/>
    </source>
</evidence>
<dbReference type="GO" id="GO:0006515">
    <property type="term" value="P:protein quality control for misfolded or incompletely synthesized proteins"/>
    <property type="evidence" value="ECO:0007669"/>
    <property type="project" value="TreeGrafter"/>
</dbReference>
<dbReference type="CDD" id="cd07331">
    <property type="entry name" value="M48C_Oma1_like"/>
    <property type="match status" value="1"/>
</dbReference>
<keyword evidence="2" id="KW-0479">Metal-binding</keyword>
<reference evidence="11 12" key="1">
    <citation type="submission" date="2018-04" db="EMBL/GenBank/DDBJ databases">
        <authorList>
            <person name="Zhang X."/>
            <person name="Yuan J."/>
            <person name="Li F."/>
            <person name="Xiang J."/>
        </authorList>
    </citation>
    <scope>NUCLEOTIDE SEQUENCE [LARGE SCALE GENOMIC DNA]</scope>
    <source>
        <tissue evidence="11">Muscle</tissue>
    </source>
</reference>
<reference evidence="11 12" key="2">
    <citation type="submission" date="2019-01" db="EMBL/GenBank/DDBJ databases">
        <title>The decoding of complex shrimp genome reveals the adaptation for benthos swimmer, frequently molting mechanism and breeding impact on genome.</title>
        <authorList>
            <person name="Sun Y."/>
            <person name="Gao Y."/>
            <person name="Yu Y."/>
        </authorList>
    </citation>
    <scope>NUCLEOTIDE SEQUENCE [LARGE SCALE GENOMIC DNA]</scope>
    <source>
        <tissue evidence="11">Muscle</tissue>
    </source>
</reference>
<evidence type="ECO:0000256" key="2">
    <source>
        <dbReference type="ARBA" id="ARBA00022723"/>
    </source>
</evidence>
<comment type="cofactor">
    <cofactor evidence="9">
        <name>Zn(2+)</name>
        <dbReference type="ChEBI" id="CHEBI:29105"/>
    </cofactor>
    <text evidence="9">Binds 1 zinc ion per subunit.</text>
</comment>
<dbReference type="AlphaFoldDB" id="A0A3R7PJT9"/>
<keyword evidence="4 9" id="KW-0862">Zinc</keyword>
<dbReference type="GO" id="GO:0004222">
    <property type="term" value="F:metalloendopeptidase activity"/>
    <property type="evidence" value="ECO:0007669"/>
    <property type="project" value="InterPro"/>
</dbReference>
<sequence>MKNPVLQSRRAIQTTRPRNVNPLLMAVLRPISKVAAVLVGRGFRKWWQSLPKLKRELFIQHLRRNIRIYVFGSLLLGSAGYSYYENHITTTPFTGRKRFMVFTPNQLFTISQEMYHEEMAQFANQKMPADHPMVTRVSRVGNRLLQANNNIPQLYTKLWTVTVIDDPTKNCLVLPSGDIIMFRGMMDFFENDDQLATILAHEMSHAILEHAAEQLSHGYLLDILILLPLAIIWAFLPSDGIAAVTHWFLLRVVEVLLKLPYSRKIEDEADSVGLQLAAKACYDVREASAFWGKLCLQEKIRNQAGMETDSVPAFLSTHPSNSSRQERIDEQMADALKLREFCQCPKLADKDPRLEIRKLLEYMETDSHVIAS</sequence>
<keyword evidence="12" id="KW-1185">Reference proteome</keyword>
<evidence type="ECO:0000256" key="1">
    <source>
        <dbReference type="ARBA" id="ARBA00022670"/>
    </source>
</evidence>
<dbReference type="OrthoDB" id="7464992at2759"/>
<dbReference type="Pfam" id="PF01435">
    <property type="entry name" value="Peptidase_M48"/>
    <property type="match status" value="1"/>
</dbReference>
<evidence type="ECO:0000256" key="8">
    <source>
        <dbReference type="ARBA" id="ARBA00042978"/>
    </source>
</evidence>
<evidence type="ECO:0000256" key="7">
    <source>
        <dbReference type="ARBA" id="ARBA00040360"/>
    </source>
</evidence>
<proteinExistence type="inferred from homology"/>
<dbReference type="PANTHER" id="PTHR22726:SF1">
    <property type="entry name" value="METALLOENDOPEPTIDASE OMA1, MITOCHONDRIAL"/>
    <property type="match status" value="1"/>
</dbReference>
<evidence type="ECO:0000256" key="4">
    <source>
        <dbReference type="ARBA" id="ARBA00022833"/>
    </source>
</evidence>
<dbReference type="GO" id="GO:0005743">
    <property type="term" value="C:mitochondrial inner membrane"/>
    <property type="evidence" value="ECO:0007669"/>
    <property type="project" value="TreeGrafter"/>
</dbReference>
<gene>
    <name evidence="11" type="ORF">C7M84_007335</name>
</gene>
<dbReference type="GO" id="GO:0046872">
    <property type="term" value="F:metal ion binding"/>
    <property type="evidence" value="ECO:0007669"/>
    <property type="project" value="UniProtKB-KW"/>
</dbReference>
<dbReference type="InterPro" id="IPR051156">
    <property type="entry name" value="Mito/Outer_Membr_Metalloprot"/>
</dbReference>
<dbReference type="PANTHER" id="PTHR22726">
    <property type="entry name" value="METALLOENDOPEPTIDASE OMA1"/>
    <property type="match status" value="1"/>
</dbReference>
<evidence type="ECO:0000259" key="10">
    <source>
        <dbReference type="Pfam" id="PF01435"/>
    </source>
</evidence>
<evidence type="ECO:0000256" key="9">
    <source>
        <dbReference type="RuleBase" id="RU003983"/>
    </source>
</evidence>
<name>A0A3R7PJT9_PENVA</name>
<protein>
    <recommendedName>
        <fullName evidence="7">Metalloendopeptidase OMA1, mitochondrial</fullName>
    </recommendedName>
    <alternativeName>
        <fullName evidence="8">Overlapping with the m-AAA protease 1 homolog</fullName>
    </alternativeName>
</protein>
<dbReference type="InterPro" id="IPR001915">
    <property type="entry name" value="Peptidase_M48"/>
</dbReference>
<dbReference type="GO" id="GO:0034982">
    <property type="term" value="P:mitochondrial protein processing"/>
    <property type="evidence" value="ECO:0007669"/>
    <property type="project" value="TreeGrafter"/>
</dbReference>
<keyword evidence="5 9" id="KW-0482">Metalloprotease</keyword>
<evidence type="ECO:0000256" key="6">
    <source>
        <dbReference type="ARBA" id="ARBA00038233"/>
    </source>
</evidence>
<dbReference type="Gene3D" id="3.30.2010.10">
    <property type="entry name" value="Metalloproteases ('zincins'), catalytic domain"/>
    <property type="match status" value="1"/>
</dbReference>
<dbReference type="EMBL" id="QCYY01001927">
    <property type="protein sequence ID" value="ROT74161.1"/>
    <property type="molecule type" value="Genomic_DNA"/>
</dbReference>
<comment type="similarity">
    <text evidence="6 9">Belongs to the peptidase M48 family.</text>
</comment>
<evidence type="ECO:0000313" key="11">
    <source>
        <dbReference type="EMBL" id="ROT74161.1"/>
    </source>
</evidence>
<keyword evidence="3 9" id="KW-0378">Hydrolase</keyword>
<dbReference type="STRING" id="6689.A0A3R7PJT9"/>
<accession>A0A3R7PJT9</accession>
<dbReference type="Proteomes" id="UP000283509">
    <property type="component" value="Unassembled WGS sequence"/>
</dbReference>
<feature type="domain" description="Peptidase M48" evidence="10">
    <location>
        <begin position="136"/>
        <end position="330"/>
    </location>
</feature>
<organism evidence="11 12">
    <name type="scientific">Penaeus vannamei</name>
    <name type="common">Whiteleg shrimp</name>
    <name type="synonym">Litopenaeus vannamei</name>
    <dbReference type="NCBI Taxonomy" id="6689"/>
    <lineage>
        <taxon>Eukaryota</taxon>
        <taxon>Metazoa</taxon>
        <taxon>Ecdysozoa</taxon>
        <taxon>Arthropoda</taxon>
        <taxon>Crustacea</taxon>
        <taxon>Multicrustacea</taxon>
        <taxon>Malacostraca</taxon>
        <taxon>Eumalacostraca</taxon>
        <taxon>Eucarida</taxon>
        <taxon>Decapoda</taxon>
        <taxon>Dendrobranchiata</taxon>
        <taxon>Penaeoidea</taxon>
        <taxon>Penaeidae</taxon>
        <taxon>Penaeus</taxon>
    </lineage>
</organism>
<keyword evidence="1 9" id="KW-0645">Protease</keyword>